<organism evidence="1 2">
    <name type="scientific">Rattus norvegicus</name>
    <name type="common">Rat</name>
    <dbReference type="NCBI Taxonomy" id="10116"/>
    <lineage>
        <taxon>Eukaryota</taxon>
        <taxon>Metazoa</taxon>
        <taxon>Chordata</taxon>
        <taxon>Craniata</taxon>
        <taxon>Vertebrata</taxon>
        <taxon>Euteleostomi</taxon>
        <taxon>Mammalia</taxon>
        <taxon>Eutheria</taxon>
        <taxon>Euarchontoglires</taxon>
        <taxon>Glires</taxon>
        <taxon>Rodentia</taxon>
        <taxon>Myomorpha</taxon>
        <taxon>Muroidea</taxon>
        <taxon>Muridae</taxon>
        <taxon>Murinae</taxon>
        <taxon>Rattus</taxon>
    </lineage>
</organism>
<evidence type="ECO:0000313" key="1">
    <source>
        <dbReference type="EMBL" id="EDL85405.1"/>
    </source>
</evidence>
<reference evidence="1 2" key="1">
    <citation type="submission" date="2005-07" db="EMBL/GenBank/DDBJ databases">
        <authorList>
            <person name="Mural R.J."/>
            <person name="Li P.W."/>
            <person name="Adams M.D."/>
            <person name="Amanatides P.G."/>
            <person name="Baden-Tillson H."/>
            <person name="Barnstead M."/>
            <person name="Chin S.H."/>
            <person name="Dew I."/>
            <person name="Evans C.A."/>
            <person name="Ferriera S."/>
            <person name="Flanigan M."/>
            <person name="Fosler C."/>
            <person name="Glodek A."/>
            <person name="Gu Z."/>
            <person name="Holt R.A."/>
            <person name="Jennings D."/>
            <person name="Kraft C.L."/>
            <person name="Lu F."/>
            <person name="Nguyen T."/>
            <person name="Nusskern D.R."/>
            <person name="Pfannkoch C.M."/>
            <person name="Sitter C."/>
            <person name="Sutton G.G."/>
            <person name="Venter J.C."/>
            <person name="Wang Z."/>
            <person name="Woodage T."/>
            <person name="Zheng X.H."/>
            <person name="Zhong F."/>
        </authorList>
    </citation>
    <scope>NUCLEOTIDE SEQUENCE [LARGE SCALE GENOMIC DNA]</scope>
    <source>
        <strain>BN</strain>
        <strain evidence="2">Sprague-Dawley</strain>
    </source>
</reference>
<dbReference type="AlphaFoldDB" id="A6K6P5"/>
<sequence>MLLKLDTRLPALHLKIMGELKMFSLPVNLNQTSGIDPSDLPFWISSSVGGAGNCDAQLRVESITQKTKDTATDGTRTFFQRA</sequence>
<evidence type="ECO:0000313" key="2">
    <source>
        <dbReference type="Proteomes" id="UP000234681"/>
    </source>
</evidence>
<accession>A6K6P5</accession>
<proteinExistence type="predicted"/>
<protein>
    <submittedName>
        <fullName evidence="1">RCG52240</fullName>
    </submittedName>
</protein>
<gene>
    <name evidence="1" type="ORF">rCG_52240</name>
</gene>
<dbReference type="Proteomes" id="UP000234681">
    <property type="component" value="Chromosome 15"/>
</dbReference>
<dbReference type="EMBL" id="CH474023">
    <property type="protein sequence ID" value="EDL85405.1"/>
    <property type="molecule type" value="Genomic_DNA"/>
</dbReference>
<name>A6K6P5_RAT</name>